<evidence type="ECO:0000313" key="6">
    <source>
        <dbReference type="EMBL" id="GIL38264.1"/>
    </source>
</evidence>
<keyword evidence="7" id="KW-1185">Reference proteome</keyword>
<dbReference type="InterPro" id="IPR036388">
    <property type="entry name" value="WH-like_DNA-bd_sf"/>
</dbReference>
<dbReference type="CDD" id="cd08422">
    <property type="entry name" value="PBP2_CrgA_like"/>
    <property type="match status" value="1"/>
</dbReference>
<sequence length="308" mass="33490">MDEDYALFASVIEAGSLSAAGRRLHLSPAMVSKRLARLEARLGARLIHRTTRRLSTTDVGQVFYEEVVAILAAARAAEARVAGRAGTPSGRLRVSAPTSFGRLHIAPHLKPFLEAHPRIAMELELTDQFSDLLGDRYDLAIRITPSLEPNLTAYELAPNRRVLCAAPSYIEAHGAPKKIDDLAKHQLLAATGQLPWRLEGPGGEAIVTGNSRVRTNSSEVARELAIAGLGIALRSTWDVSRELRDGVLKRVLPTYQGATNVGIYAVHPLTTIVSPSVQAFIQFLTGLYAPVPPWDRALNQKSSRKRSS</sequence>
<dbReference type="AlphaFoldDB" id="A0A8S8X7C8"/>
<comment type="caution">
    <text evidence="6">The sequence shown here is derived from an EMBL/GenBank/DDBJ whole genome shotgun (WGS) entry which is preliminary data.</text>
</comment>
<dbReference type="Pfam" id="PF00126">
    <property type="entry name" value="HTH_1"/>
    <property type="match status" value="1"/>
</dbReference>
<dbReference type="GO" id="GO:0043565">
    <property type="term" value="F:sequence-specific DNA binding"/>
    <property type="evidence" value="ECO:0007669"/>
    <property type="project" value="TreeGrafter"/>
</dbReference>
<dbReference type="InterPro" id="IPR000847">
    <property type="entry name" value="LysR_HTH_N"/>
</dbReference>
<dbReference type="SUPFAM" id="SSF46785">
    <property type="entry name" value="Winged helix' DNA-binding domain"/>
    <property type="match status" value="1"/>
</dbReference>
<evidence type="ECO:0000256" key="4">
    <source>
        <dbReference type="ARBA" id="ARBA00023163"/>
    </source>
</evidence>
<dbReference type="Gene3D" id="1.10.10.10">
    <property type="entry name" value="Winged helix-like DNA-binding domain superfamily/Winged helix DNA-binding domain"/>
    <property type="match status" value="1"/>
</dbReference>
<dbReference type="EMBL" id="BOPV01000001">
    <property type="protein sequence ID" value="GIL38264.1"/>
    <property type="molecule type" value="Genomic_DNA"/>
</dbReference>
<dbReference type="FunFam" id="1.10.10.10:FF:000001">
    <property type="entry name" value="LysR family transcriptional regulator"/>
    <property type="match status" value="1"/>
</dbReference>
<keyword evidence="3" id="KW-0238">DNA-binding</keyword>
<dbReference type="InterPro" id="IPR005119">
    <property type="entry name" value="LysR_subst-bd"/>
</dbReference>
<dbReference type="RefSeq" id="WP_420241234.1">
    <property type="nucleotide sequence ID" value="NZ_BOPV01000001.1"/>
</dbReference>
<dbReference type="Pfam" id="PF03466">
    <property type="entry name" value="LysR_substrate"/>
    <property type="match status" value="1"/>
</dbReference>
<reference evidence="6" key="1">
    <citation type="submission" date="2021-02" db="EMBL/GenBank/DDBJ databases">
        <title>Genome sequence of Rhodospirillales sp. strain TMPK1 isolated from soil.</title>
        <authorList>
            <person name="Nakai R."/>
            <person name="Kusada H."/>
            <person name="Tamaki H."/>
        </authorList>
    </citation>
    <scope>NUCLEOTIDE SEQUENCE</scope>
    <source>
        <strain evidence="6">TMPK1</strain>
    </source>
</reference>
<dbReference type="PANTHER" id="PTHR30537">
    <property type="entry name" value="HTH-TYPE TRANSCRIPTIONAL REGULATOR"/>
    <property type="match status" value="1"/>
</dbReference>
<evidence type="ECO:0000313" key="7">
    <source>
        <dbReference type="Proteomes" id="UP000681075"/>
    </source>
</evidence>
<keyword evidence="2" id="KW-0805">Transcription regulation</keyword>
<dbReference type="PANTHER" id="PTHR30537:SF5">
    <property type="entry name" value="HTH-TYPE TRANSCRIPTIONAL ACTIVATOR TTDR-RELATED"/>
    <property type="match status" value="1"/>
</dbReference>
<dbReference type="SUPFAM" id="SSF53850">
    <property type="entry name" value="Periplasmic binding protein-like II"/>
    <property type="match status" value="1"/>
</dbReference>
<dbReference type="InterPro" id="IPR036390">
    <property type="entry name" value="WH_DNA-bd_sf"/>
</dbReference>
<comment type="similarity">
    <text evidence="1">Belongs to the LysR transcriptional regulatory family.</text>
</comment>
<dbReference type="PROSITE" id="PS50931">
    <property type="entry name" value="HTH_LYSR"/>
    <property type="match status" value="1"/>
</dbReference>
<dbReference type="GO" id="GO:0006351">
    <property type="term" value="P:DNA-templated transcription"/>
    <property type="evidence" value="ECO:0007669"/>
    <property type="project" value="TreeGrafter"/>
</dbReference>
<evidence type="ECO:0000256" key="2">
    <source>
        <dbReference type="ARBA" id="ARBA00023015"/>
    </source>
</evidence>
<evidence type="ECO:0000259" key="5">
    <source>
        <dbReference type="PROSITE" id="PS50931"/>
    </source>
</evidence>
<gene>
    <name evidence="6" type="ORF">TMPK1_05010</name>
</gene>
<evidence type="ECO:0000256" key="3">
    <source>
        <dbReference type="ARBA" id="ARBA00023125"/>
    </source>
</evidence>
<feature type="domain" description="HTH lysR-type" evidence="5">
    <location>
        <begin position="1"/>
        <end position="57"/>
    </location>
</feature>
<keyword evidence="4" id="KW-0804">Transcription</keyword>
<name>A0A8S8X7C8_9PROT</name>
<dbReference type="GO" id="GO:0003700">
    <property type="term" value="F:DNA-binding transcription factor activity"/>
    <property type="evidence" value="ECO:0007669"/>
    <property type="project" value="InterPro"/>
</dbReference>
<organism evidence="6 7">
    <name type="scientific">Roseiterribacter gracilis</name>
    <dbReference type="NCBI Taxonomy" id="2812848"/>
    <lineage>
        <taxon>Bacteria</taxon>
        <taxon>Pseudomonadati</taxon>
        <taxon>Pseudomonadota</taxon>
        <taxon>Alphaproteobacteria</taxon>
        <taxon>Rhodospirillales</taxon>
        <taxon>Roseiterribacteraceae</taxon>
        <taxon>Roseiterribacter</taxon>
    </lineage>
</organism>
<dbReference type="InterPro" id="IPR058163">
    <property type="entry name" value="LysR-type_TF_proteobact-type"/>
</dbReference>
<proteinExistence type="inferred from homology"/>
<evidence type="ECO:0000256" key="1">
    <source>
        <dbReference type="ARBA" id="ARBA00009437"/>
    </source>
</evidence>
<protein>
    <submittedName>
        <fullName evidence="6">LysR family transcriptional regulator</fullName>
    </submittedName>
</protein>
<accession>A0A8S8X7C8</accession>
<dbReference type="Gene3D" id="3.40.190.290">
    <property type="match status" value="1"/>
</dbReference>
<dbReference type="Proteomes" id="UP000681075">
    <property type="component" value="Unassembled WGS sequence"/>
</dbReference>